<protein>
    <submittedName>
        <fullName evidence="2">Uncharacterized protein</fullName>
    </submittedName>
</protein>
<dbReference type="AlphaFoldDB" id="A0A9P0JXR9"/>
<accession>A0A9P0JXR9</accession>
<evidence type="ECO:0000256" key="1">
    <source>
        <dbReference type="SAM" id="MobiDB-lite"/>
    </source>
</evidence>
<feature type="compositionally biased region" description="Acidic residues" evidence="1">
    <location>
        <begin position="1"/>
        <end position="15"/>
    </location>
</feature>
<evidence type="ECO:0000313" key="2">
    <source>
        <dbReference type="EMBL" id="CAH1962385.1"/>
    </source>
</evidence>
<keyword evidence="3" id="KW-1185">Reference proteome</keyword>
<proteinExistence type="predicted"/>
<sequence>MENDEDPYYTAEDEQYVPSYTSRSDANEDNLDSDTAEVVSIDEALHISPYKTRKRLRRPSE</sequence>
<dbReference type="Proteomes" id="UP001152888">
    <property type="component" value="Unassembled WGS sequence"/>
</dbReference>
<dbReference type="OrthoDB" id="447173at2759"/>
<comment type="caution">
    <text evidence="2">The sequence shown here is derived from an EMBL/GenBank/DDBJ whole genome shotgun (WGS) entry which is preliminary data.</text>
</comment>
<evidence type="ECO:0000313" key="3">
    <source>
        <dbReference type="Proteomes" id="UP001152888"/>
    </source>
</evidence>
<reference evidence="2" key="1">
    <citation type="submission" date="2022-03" db="EMBL/GenBank/DDBJ databases">
        <authorList>
            <person name="Sayadi A."/>
        </authorList>
    </citation>
    <scope>NUCLEOTIDE SEQUENCE</scope>
</reference>
<dbReference type="EMBL" id="CAKOFQ010006701">
    <property type="protein sequence ID" value="CAH1962385.1"/>
    <property type="molecule type" value="Genomic_DNA"/>
</dbReference>
<gene>
    <name evidence="2" type="ORF">ACAOBT_LOCUS4654</name>
</gene>
<organism evidence="2 3">
    <name type="scientific">Acanthoscelides obtectus</name>
    <name type="common">Bean weevil</name>
    <name type="synonym">Bruchus obtectus</name>
    <dbReference type="NCBI Taxonomy" id="200917"/>
    <lineage>
        <taxon>Eukaryota</taxon>
        <taxon>Metazoa</taxon>
        <taxon>Ecdysozoa</taxon>
        <taxon>Arthropoda</taxon>
        <taxon>Hexapoda</taxon>
        <taxon>Insecta</taxon>
        <taxon>Pterygota</taxon>
        <taxon>Neoptera</taxon>
        <taxon>Endopterygota</taxon>
        <taxon>Coleoptera</taxon>
        <taxon>Polyphaga</taxon>
        <taxon>Cucujiformia</taxon>
        <taxon>Chrysomeloidea</taxon>
        <taxon>Chrysomelidae</taxon>
        <taxon>Bruchinae</taxon>
        <taxon>Bruchini</taxon>
        <taxon>Acanthoscelides</taxon>
    </lineage>
</organism>
<name>A0A9P0JXR9_ACAOB</name>
<feature type="region of interest" description="Disordered" evidence="1">
    <location>
        <begin position="1"/>
        <end position="33"/>
    </location>
</feature>